<keyword evidence="4" id="KW-1185">Reference proteome</keyword>
<sequence length="197" mass="22307">MKMNCNIIRDLLPLYVEGIASEESRELVEEHLEECGECRERCECMKCPQPQPPVQQVGQLKRLKRVLLQHTLSIVMIVVFLTVAAMILIQGLFFVKPDEAFGYTLLCFYLILPVTAFVCSLVLGLGKSAIKWFAPIVFGGVGVLLPMFFFRNFDGIALFFALIPSLIGLGLGSIIFFSKRAWNRRKRQKRANTNFGK</sequence>
<organism evidence="3 4">
    <name type="scientific">Massiliimalia timonensis</name>
    <dbReference type="NCBI Taxonomy" id="1987501"/>
    <lineage>
        <taxon>Bacteria</taxon>
        <taxon>Bacillati</taxon>
        <taxon>Bacillota</taxon>
        <taxon>Clostridia</taxon>
        <taxon>Eubacteriales</taxon>
        <taxon>Oscillospiraceae</taxon>
        <taxon>Massiliimalia</taxon>
    </lineage>
</organism>
<evidence type="ECO:0000259" key="2">
    <source>
        <dbReference type="Pfam" id="PF13490"/>
    </source>
</evidence>
<dbReference type="InterPro" id="IPR036259">
    <property type="entry name" value="MFS_trans_sf"/>
</dbReference>
<dbReference type="InterPro" id="IPR027383">
    <property type="entry name" value="Znf_put"/>
</dbReference>
<keyword evidence="1" id="KW-0812">Transmembrane</keyword>
<evidence type="ECO:0000313" key="4">
    <source>
        <dbReference type="Proteomes" id="UP000632659"/>
    </source>
</evidence>
<keyword evidence="1" id="KW-0472">Membrane</keyword>
<name>A0A8J6TWM3_9FIRM</name>
<evidence type="ECO:0000313" key="3">
    <source>
        <dbReference type="EMBL" id="MBC8609955.1"/>
    </source>
</evidence>
<gene>
    <name evidence="3" type="ORF">H8702_02315</name>
</gene>
<feature type="transmembrane region" description="Helical" evidence="1">
    <location>
        <begin position="101"/>
        <end position="125"/>
    </location>
</feature>
<feature type="transmembrane region" description="Helical" evidence="1">
    <location>
        <begin position="132"/>
        <end position="150"/>
    </location>
</feature>
<feature type="transmembrane region" description="Helical" evidence="1">
    <location>
        <begin position="71"/>
        <end position="95"/>
    </location>
</feature>
<keyword evidence="1" id="KW-1133">Transmembrane helix</keyword>
<evidence type="ECO:0000256" key="1">
    <source>
        <dbReference type="SAM" id="Phobius"/>
    </source>
</evidence>
<protein>
    <submittedName>
        <fullName evidence="3">Zf-HC2 domain-containing protein</fullName>
    </submittedName>
</protein>
<dbReference type="EMBL" id="JACRTL010000001">
    <property type="protein sequence ID" value="MBC8609955.1"/>
    <property type="molecule type" value="Genomic_DNA"/>
</dbReference>
<dbReference type="Pfam" id="PF13490">
    <property type="entry name" value="zf-HC2"/>
    <property type="match status" value="1"/>
</dbReference>
<proteinExistence type="predicted"/>
<comment type="caution">
    <text evidence="3">The sequence shown here is derived from an EMBL/GenBank/DDBJ whole genome shotgun (WGS) entry which is preliminary data.</text>
</comment>
<feature type="transmembrane region" description="Helical" evidence="1">
    <location>
        <begin position="156"/>
        <end position="177"/>
    </location>
</feature>
<reference evidence="3" key="1">
    <citation type="submission" date="2020-08" db="EMBL/GenBank/DDBJ databases">
        <title>Genome public.</title>
        <authorList>
            <person name="Liu C."/>
            <person name="Sun Q."/>
        </authorList>
    </citation>
    <scope>NUCLEOTIDE SEQUENCE</scope>
    <source>
        <strain evidence="3">NSJ-15</strain>
    </source>
</reference>
<feature type="domain" description="Putative zinc-finger" evidence="2">
    <location>
        <begin position="5"/>
        <end position="39"/>
    </location>
</feature>
<dbReference type="SUPFAM" id="SSF103473">
    <property type="entry name" value="MFS general substrate transporter"/>
    <property type="match status" value="1"/>
</dbReference>
<dbReference type="Proteomes" id="UP000632659">
    <property type="component" value="Unassembled WGS sequence"/>
</dbReference>
<dbReference type="AlphaFoldDB" id="A0A8J6TWM3"/>
<accession>A0A8J6TWM3</accession>